<sequence length="230" mass="23771">MAGMKRNPFAIATLAAVTVLHGVVLYAGNQAVLQPPQPLPVVVMQMASIPASADAAALVSAPAVTPAHVPPSSVRPASNTATRPASLPVAPAPVSQQQGEVAPDKATKTGSKAAAAAEGKSDTAATPQEGQASLTLPQYRGDYLHNPKPAYPPLSLELGEQGTAEFRVEVSASGEALSVELAKSSGYPRLDRAAREAVQRWRFLPARRGTQAVAHSFVVPVNFSLKSAQS</sequence>
<accession>A0A845BI97</accession>
<dbReference type="Gene3D" id="3.30.1150.10">
    <property type="match status" value="1"/>
</dbReference>
<dbReference type="PANTHER" id="PTHR33446:SF2">
    <property type="entry name" value="PROTEIN TONB"/>
    <property type="match status" value="1"/>
</dbReference>
<dbReference type="Proteomes" id="UP000467214">
    <property type="component" value="Unassembled WGS sequence"/>
</dbReference>
<gene>
    <name evidence="12" type="ORF">GQF02_02885</name>
</gene>
<reference evidence="12 13" key="1">
    <citation type="submission" date="2019-12" db="EMBL/GenBank/DDBJ databases">
        <title>Neisseriaceae gen. nov. sp. Genome sequencing and assembly.</title>
        <authorList>
            <person name="Liu Z."/>
            <person name="Li A."/>
        </authorList>
    </citation>
    <scope>NUCLEOTIDE SEQUENCE [LARGE SCALE GENOMIC DNA]</scope>
    <source>
        <strain evidence="12 13">B2N2-7</strain>
    </source>
</reference>
<evidence type="ECO:0000256" key="4">
    <source>
        <dbReference type="ARBA" id="ARBA00022475"/>
    </source>
</evidence>
<dbReference type="InterPro" id="IPR051045">
    <property type="entry name" value="TonB-dependent_transducer"/>
</dbReference>
<dbReference type="AlphaFoldDB" id="A0A845BI97"/>
<comment type="caution">
    <text evidence="12">The sequence shown here is derived from an EMBL/GenBank/DDBJ whole genome shotgun (WGS) entry which is preliminary data.</text>
</comment>
<feature type="domain" description="TonB C-terminal" evidence="11">
    <location>
        <begin position="136"/>
        <end position="230"/>
    </location>
</feature>
<feature type="compositionally biased region" description="Low complexity" evidence="10">
    <location>
        <begin position="108"/>
        <end position="126"/>
    </location>
</feature>
<dbReference type="SUPFAM" id="SSF74653">
    <property type="entry name" value="TolA/TonB C-terminal domain"/>
    <property type="match status" value="1"/>
</dbReference>
<evidence type="ECO:0000256" key="10">
    <source>
        <dbReference type="SAM" id="MobiDB-lite"/>
    </source>
</evidence>
<evidence type="ECO:0000256" key="8">
    <source>
        <dbReference type="ARBA" id="ARBA00022989"/>
    </source>
</evidence>
<protein>
    <submittedName>
        <fullName evidence="12">TonB family protein</fullName>
    </submittedName>
</protein>
<keyword evidence="7" id="KW-0653">Protein transport</keyword>
<comment type="similarity">
    <text evidence="2">Belongs to the TonB family.</text>
</comment>
<evidence type="ECO:0000256" key="9">
    <source>
        <dbReference type="ARBA" id="ARBA00023136"/>
    </source>
</evidence>
<evidence type="ECO:0000256" key="2">
    <source>
        <dbReference type="ARBA" id="ARBA00006555"/>
    </source>
</evidence>
<dbReference type="PROSITE" id="PS52015">
    <property type="entry name" value="TONB_CTD"/>
    <property type="match status" value="1"/>
</dbReference>
<dbReference type="InterPro" id="IPR006260">
    <property type="entry name" value="TonB/TolA_C"/>
</dbReference>
<evidence type="ECO:0000256" key="3">
    <source>
        <dbReference type="ARBA" id="ARBA00022448"/>
    </source>
</evidence>
<evidence type="ECO:0000313" key="12">
    <source>
        <dbReference type="EMBL" id="MXR35919.1"/>
    </source>
</evidence>
<proteinExistence type="inferred from homology"/>
<dbReference type="GO" id="GO:0098797">
    <property type="term" value="C:plasma membrane protein complex"/>
    <property type="evidence" value="ECO:0007669"/>
    <property type="project" value="TreeGrafter"/>
</dbReference>
<dbReference type="InterPro" id="IPR037682">
    <property type="entry name" value="TonB_C"/>
</dbReference>
<dbReference type="EMBL" id="WSSB01000002">
    <property type="protein sequence ID" value="MXR35919.1"/>
    <property type="molecule type" value="Genomic_DNA"/>
</dbReference>
<keyword evidence="9" id="KW-0472">Membrane</keyword>
<dbReference type="NCBIfam" id="TIGR01352">
    <property type="entry name" value="tonB_Cterm"/>
    <property type="match status" value="1"/>
</dbReference>
<keyword evidence="8" id="KW-1133">Transmembrane helix</keyword>
<dbReference type="GO" id="GO:0015031">
    <property type="term" value="P:protein transport"/>
    <property type="evidence" value="ECO:0007669"/>
    <property type="project" value="UniProtKB-KW"/>
</dbReference>
<evidence type="ECO:0000256" key="6">
    <source>
        <dbReference type="ARBA" id="ARBA00022692"/>
    </source>
</evidence>
<feature type="compositionally biased region" description="Low complexity" evidence="10">
    <location>
        <begin position="84"/>
        <end position="95"/>
    </location>
</feature>
<keyword evidence="6" id="KW-0812">Transmembrane</keyword>
<comment type="subcellular location">
    <subcellularLocation>
        <location evidence="1">Cell inner membrane</location>
        <topology evidence="1">Single-pass membrane protein</topology>
        <orientation evidence="1">Periplasmic side</orientation>
    </subcellularLocation>
</comment>
<evidence type="ECO:0000256" key="5">
    <source>
        <dbReference type="ARBA" id="ARBA00022519"/>
    </source>
</evidence>
<dbReference type="Pfam" id="PF03544">
    <property type="entry name" value="TonB_C"/>
    <property type="match status" value="1"/>
</dbReference>
<dbReference type="GO" id="GO:0031992">
    <property type="term" value="F:energy transducer activity"/>
    <property type="evidence" value="ECO:0007669"/>
    <property type="project" value="TreeGrafter"/>
</dbReference>
<name>A0A845BI97_9NEIS</name>
<evidence type="ECO:0000256" key="1">
    <source>
        <dbReference type="ARBA" id="ARBA00004383"/>
    </source>
</evidence>
<dbReference type="GO" id="GO:0055085">
    <property type="term" value="P:transmembrane transport"/>
    <property type="evidence" value="ECO:0007669"/>
    <property type="project" value="InterPro"/>
</dbReference>
<feature type="region of interest" description="Disordered" evidence="10">
    <location>
        <begin position="65"/>
        <end position="131"/>
    </location>
</feature>
<keyword evidence="3" id="KW-0813">Transport</keyword>
<evidence type="ECO:0000313" key="13">
    <source>
        <dbReference type="Proteomes" id="UP000467214"/>
    </source>
</evidence>
<dbReference type="PANTHER" id="PTHR33446">
    <property type="entry name" value="PROTEIN TONB-RELATED"/>
    <property type="match status" value="1"/>
</dbReference>
<evidence type="ECO:0000256" key="7">
    <source>
        <dbReference type="ARBA" id="ARBA00022927"/>
    </source>
</evidence>
<organism evidence="12 13">
    <name type="scientific">Craterilacuibacter sinensis</name>
    <dbReference type="NCBI Taxonomy" id="2686017"/>
    <lineage>
        <taxon>Bacteria</taxon>
        <taxon>Pseudomonadati</taxon>
        <taxon>Pseudomonadota</taxon>
        <taxon>Betaproteobacteria</taxon>
        <taxon>Neisseriales</taxon>
        <taxon>Neisseriaceae</taxon>
        <taxon>Craterilacuibacter</taxon>
    </lineage>
</organism>
<evidence type="ECO:0000259" key="11">
    <source>
        <dbReference type="PROSITE" id="PS52015"/>
    </source>
</evidence>
<keyword evidence="5" id="KW-0997">Cell inner membrane</keyword>
<keyword evidence="4" id="KW-1003">Cell membrane</keyword>
<keyword evidence="13" id="KW-1185">Reference proteome</keyword>